<evidence type="ECO:0000313" key="8">
    <source>
        <dbReference type="EMBL" id="EFC46682.1"/>
    </source>
</evidence>
<dbReference type="Gene3D" id="6.10.110.10">
    <property type="match status" value="1"/>
</dbReference>
<evidence type="ECO:0000256" key="3">
    <source>
        <dbReference type="ARBA" id="ARBA00022692"/>
    </source>
</evidence>
<dbReference type="PANTHER" id="PTHR16932:SF18">
    <property type="entry name" value="INTERFERON, ALPHA-INDUCIBLE PROTEIN 27-LIKE 2"/>
    <property type="match status" value="1"/>
</dbReference>
<evidence type="ECO:0000313" key="9">
    <source>
        <dbReference type="Proteomes" id="UP000006671"/>
    </source>
</evidence>
<dbReference type="PANTHER" id="PTHR16932">
    <property type="entry name" value="INTERFERON ALPHA-INDUCIBLE PROTEIN 27"/>
    <property type="match status" value="1"/>
</dbReference>
<dbReference type="VEuPathDB" id="AmoebaDB:NAEGRDRAFT_78995"/>
<feature type="transmembrane region" description="Helical" evidence="7">
    <location>
        <begin position="310"/>
        <end position="332"/>
    </location>
</feature>
<dbReference type="InterPro" id="IPR009311">
    <property type="entry name" value="IFI6/IFI27-like"/>
</dbReference>
<feature type="transmembrane region" description="Helical" evidence="7">
    <location>
        <begin position="177"/>
        <end position="202"/>
    </location>
</feature>
<evidence type="ECO:0000256" key="7">
    <source>
        <dbReference type="SAM" id="Phobius"/>
    </source>
</evidence>
<dbReference type="EMBL" id="GG738857">
    <property type="protein sequence ID" value="EFC46682.1"/>
    <property type="molecule type" value="Genomic_DNA"/>
</dbReference>
<feature type="compositionally biased region" description="Basic and acidic residues" evidence="6">
    <location>
        <begin position="418"/>
        <end position="428"/>
    </location>
</feature>
<feature type="transmembrane region" description="Helical" evidence="7">
    <location>
        <begin position="110"/>
        <end position="132"/>
    </location>
</feature>
<evidence type="ECO:0000256" key="2">
    <source>
        <dbReference type="ARBA" id="ARBA00007262"/>
    </source>
</evidence>
<feature type="transmembrane region" description="Helical" evidence="7">
    <location>
        <begin position="378"/>
        <end position="404"/>
    </location>
</feature>
<dbReference type="GeneID" id="8848827"/>
<dbReference type="InterPro" id="IPR038213">
    <property type="entry name" value="IFI6/IFI27-like_sf"/>
</dbReference>
<dbReference type="GO" id="GO:0016020">
    <property type="term" value="C:membrane"/>
    <property type="evidence" value="ECO:0007669"/>
    <property type="project" value="UniProtKB-SubCell"/>
</dbReference>
<feature type="region of interest" description="Disordered" evidence="6">
    <location>
        <begin position="410"/>
        <end position="453"/>
    </location>
</feature>
<accession>D2V8H0</accession>
<reference evidence="8 9" key="1">
    <citation type="journal article" date="2010" name="Cell">
        <title>The genome of Naegleria gruberi illuminates early eukaryotic versatility.</title>
        <authorList>
            <person name="Fritz-Laylin L.K."/>
            <person name="Prochnik S.E."/>
            <person name="Ginger M.L."/>
            <person name="Dacks J.B."/>
            <person name="Carpenter M.L."/>
            <person name="Field M.C."/>
            <person name="Kuo A."/>
            <person name="Paredez A."/>
            <person name="Chapman J."/>
            <person name="Pham J."/>
            <person name="Shu S."/>
            <person name="Neupane R."/>
            <person name="Cipriano M."/>
            <person name="Mancuso J."/>
            <person name="Tu H."/>
            <person name="Salamov A."/>
            <person name="Lindquist E."/>
            <person name="Shapiro H."/>
            <person name="Lucas S."/>
            <person name="Grigoriev I.V."/>
            <person name="Cande W.Z."/>
            <person name="Fulton C."/>
            <person name="Rokhsar D.S."/>
            <person name="Dawson S.C."/>
        </authorList>
    </citation>
    <scope>NUCLEOTIDE SEQUENCE [LARGE SCALE GENOMIC DNA]</scope>
    <source>
        <strain evidence="8 9">NEG-M</strain>
    </source>
</reference>
<dbReference type="Pfam" id="PF06140">
    <property type="entry name" value="Ifi-6-16"/>
    <property type="match status" value="1"/>
</dbReference>
<feature type="compositionally biased region" description="Low complexity" evidence="6">
    <location>
        <begin position="430"/>
        <end position="446"/>
    </location>
</feature>
<dbReference type="AlphaFoldDB" id="D2V8H0"/>
<dbReference type="RefSeq" id="XP_002679426.1">
    <property type="nucleotide sequence ID" value="XM_002679380.1"/>
</dbReference>
<keyword evidence="3 7" id="KW-0812">Transmembrane</keyword>
<feature type="transmembrane region" description="Helical" evidence="7">
    <location>
        <begin position="214"/>
        <end position="233"/>
    </location>
</feature>
<name>D2V8H0_NAEGR</name>
<feature type="transmembrane region" description="Helical" evidence="7">
    <location>
        <begin position="266"/>
        <end position="289"/>
    </location>
</feature>
<keyword evidence="9" id="KW-1185">Reference proteome</keyword>
<protein>
    <submittedName>
        <fullName evidence="8">Predicted protein</fullName>
    </submittedName>
</protein>
<comment type="similarity">
    <text evidence="2">Belongs to the IFI6/IFI27 family.</text>
</comment>
<comment type="subcellular location">
    <subcellularLocation>
        <location evidence="1">Membrane</location>
        <topology evidence="1">Multi-pass membrane protein</topology>
    </subcellularLocation>
</comment>
<evidence type="ECO:0000256" key="4">
    <source>
        <dbReference type="ARBA" id="ARBA00022989"/>
    </source>
</evidence>
<evidence type="ECO:0000256" key="5">
    <source>
        <dbReference type="ARBA" id="ARBA00023136"/>
    </source>
</evidence>
<keyword evidence="5 7" id="KW-0472">Membrane</keyword>
<dbReference type="KEGG" id="ngr:NAEGRDRAFT_78995"/>
<proteinExistence type="inferred from homology"/>
<dbReference type="InParanoid" id="D2V8H0"/>
<dbReference type="STRING" id="5762.D2V8H0"/>
<gene>
    <name evidence="8" type="ORF">NAEGRDRAFT_78995</name>
</gene>
<feature type="compositionally biased region" description="Low complexity" evidence="6">
    <location>
        <begin position="30"/>
        <end position="42"/>
    </location>
</feature>
<sequence length="453" mass="49384">MLKNTLSLHPSVSTTTELIYCTSPPTPTRPFSLSSTLSSPLSNHQIPSSNTTMNNIHTNNNNNPYLHFHNNTINNTSIPSSNSSSTSSTSTTSSTTIFSSNRFSFNLTNLFTTFFTLFLFSCYFFSVTYHWLNLYPNSVGFPLGLKFLFLNQEPENVFSLIDQMQQFGRDHQKSLDFIHVFVTIPLFTCFVLGLWFDSFLSSNSNHYSNHHNSYLMKIGVCFMIGLQLLLSWMEKIMIMVLLEKHPFDVRIIGKNPLMRAVKDVEILNLTSKASFILGFLLVLGGFLSIHYKNNQQQQYSDSSSLFNHSLAYEIGAGTIGATVAGATTYVGVPLVVSSLGFGSGGVVAGTTAAGMMSAAGNVAAGSLVAGLQSVGATGAVALGTTVLPVTLVVGAGVAVGYHYWNKKGDNTSSSTTIDENKTNEENDKFGGSTNEENDNSNNGNSSKPWWKVW</sequence>
<dbReference type="Proteomes" id="UP000006671">
    <property type="component" value="Unassembled WGS sequence"/>
</dbReference>
<evidence type="ECO:0000256" key="6">
    <source>
        <dbReference type="SAM" id="MobiDB-lite"/>
    </source>
</evidence>
<feature type="region of interest" description="Disordered" evidence="6">
    <location>
        <begin position="30"/>
        <end position="56"/>
    </location>
</feature>
<keyword evidence="4 7" id="KW-1133">Transmembrane helix</keyword>
<evidence type="ECO:0000256" key="1">
    <source>
        <dbReference type="ARBA" id="ARBA00004141"/>
    </source>
</evidence>
<organism evidence="9">
    <name type="scientific">Naegleria gruberi</name>
    <name type="common">Amoeba</name>
    <dbReference type="NCBI Taxonomy" id="5762"/>
    <lineage>
        <taxon>Eukaryota</taxon>
        <taxon>Discoba</taxon>
        <taxon>Heterolobosea</taxon>
        <taxon>Tetramitia</taxon>
        <taxon>Eutetramitia</taxon>
        <taxon>Vahlkampfiidae</taxon>
        <taxon>Naegleria</taxon>
    </lineage>
</organism>